<dbReference type="Proteomes" id="UP000008312">
    <property type="component" value="Unassembled WGS sequence"/>
</dbReference>
<protein>
    <submittedName>
        <fullName evidence="3">Uncharacterized protein</fullName>
    </submittedName>
</protein>
<reference evidence="3" key="1">
    <citation type="submission" date="2010-02" db="EMBL/GenBank/DDBJ databases">
        <title>Sequencing and annotation of the Blastocystis hominis genome.</title>
        <authorList>
            <person name="Wincker P."/>
        </authorList>
    </citation>
    <scope>NUCLEOTIDE SEQUENCE</scope>
    <source>
        <strain evidence="3">Singapore isolate B</strain>
    </source>
</reference>
<evidence type="ECO:0000256" key="1">
    <source>
        <dbReference type="ARBA" id="ARBA00022741"/>
    </source>
</evidence>
<dbReference type="InterPro" id="IPR043129">
    <property type="entry name" value="ATPase_NBD"/>
</dbReference>
<dbReference type="GO" id="GO:0140662">
    <property type="term" value="F:ATP-dependent protein folding chaperone"/>
    <property type="evidence" value="ECO:0007669"/>
    <property type="project" value="InterPro"/>
</dbReference>
<sequence length="498" mass="56594">MSTTVAIHIGSQNSAACYGENPIIPLICQDHTLLNNVISYSSGQPRLQLEKSIVNSENTIRYPLRLFDLALNNVGGQKISDIAFGSPVVQYNQSLYFHLANGSMKSCDDAILDIMRFIYNEAFRLSNEIDSLSLTIPSYYSYEMRDRLNKCIQRAGITSRGLFTEAECLVLDKLYSQDKYWEEKSNYFVLHIGAVVCEGSFIKVSEGQLTEYPIFFERNLGGEKVDELLLNFCDNKLKQDGIDIYEGNKKENKKKRLEYINLAKELYLDDECIEFPMTKGSQSVDIDAEQYIEILKPVIDTIKKSIVNGFALERDRMEDPDISIDKVTKVICLGELLTKQPAFQNEIMKLFSVAPINCGVNQELEGCLRHLRCEKSKAMKLLHPLNFSIGIGLDNNRAKRIISAGSLLPAKSSLIWRQNGLLKNELNTAIFCGDMFISMPLLDNLKRLLTIREKSADFVTHHLFRTMLEVSTDGVLTISILNMKDKELYRKSIMLTIY</sequence>
<keyword evidence="4" id="KW-1185">Reference proteome</keyword>
<organism evidence="3">
    <name type="scientific">Blastocystis hominis</name>
    <dbReference type="NCBI Taxonomy" id="12968"/>
    <lineage>
        <taxon>Eukaryota</taxon>
        <taxon>Sar</taxon>
        <taxon>Stramenopiles</taxon>
        <taxon>Bigyra</taxon>
        <taxon>Opalozoa</taxon>
        <taxon>Opalinata</taxon>
        <taxon>Blastocystidae</taxon>
        <taxon>Blastocystis</taxon>
    </lineage>
</organism>
<dbReference type="AlphaFoldDB" id="D8LVX2"/>
<dbReference type="InterPro" id="IPR013126">
    <property type="entry name" value="Hsp_70_fam"/>
</dbReference>
<dbReference type="RefSeq" id="XP_012894009.1">
    <property type="nucleotide sequence ID" value="XM_013038555.1"/>
</dbReference>
<proteinExistence type="predicted"/>
<dbReference type="Pfam" id="PF00012">
    <property type="entry name" value="HSP70"/>
    <property type="match status" value="1"/>
</dbReference>
<gene>
    <name evidence="3" type="ORF">GSBLH_T00006056001</name>
</gene>
<evidence type="ECO:0000313" key="3">
    <source>
        <dbReference type="EMBL" id="CBK19961.2"/>
    </source>
</evidence>
<dbReference type="GO" id="GO:0005524">
    <property type="term" value="F:ATP binding"/>
    <property type="evidence" value="ECO:0007669"/>
    <property type="project" value="UniProtKB-KW"/>
</dbReference>
<name>D8LVX2_BLAHO</name>
<keyword evidence="1" id="KW-0547">Nucleotide-binding</keyword>
<dbReference type="SUPFAM" id="SSF53067">
    <property type="entry name" value="Actin-like ATPase domain"/>
    <property type="match status" value="2"/>
</dbReference>
<dbReference type="Gene3D" id="3.30.420.40">
    <property type="match status" value="2"/>
</dbReference>
<keyword evidence="2" id="KW-0067">ATP-binding</keyword>
<accession>D8LVX2</accession>
<dbReference type="GeneID" id="24922181"/>
<evidence type="ECO:0000313" key="4">
    <source>
        <dbReference type="Proteomes" id="UP000008312"/>
    </source>
</evidence>
<dbReference type="Gene3D" id="3.90.640.10">
    <property type="entry name" value="Actin, Chain A, domain 4"/>
    <property type="match status" value="1"/>
</dbReference>
<dbReference type="EMBL" id="FN668638">
    <property type="protein sequence ID" value="CBK19961.2"/>
    <property type="molecule type" value="Genomic_DNA"/>
</dbReference>
<dbReference type="InParanoid" id="D8LVX2"/>
<evidence type="ECO:0000256" key="2">
    <source>
        <dbReference type="ARBA" id="ARBA00022840"/>
    </source>
</evidence>